<evidence type="ECO:0000256" key="4">
    <source>
        <dbReference type="ARBA" id="ARBA00022989"/>
    </source>
</evidence>
<dbReference type="Gene3D" id="1.20.1070.10">
    <property type="entry name" value="Rhodopsin 7-helix transmembrane proteins"/>
    <property type="match status" value="2"/>
</dbReference>
<feature type="region of interest" description="Disordered" evidence="11">
    <location>
        <begin position="418"/>
        <end position="441"/>
    </location>
</feature>
<feature type="transmembrane region" description="Helical" evidence="12">
    <location>
        <begin position="747"/>
        <end position="769"/>
    </location>
</feature>
<feature type="transmembrane region" description="Helical" evidence="12">
    <location>
        <begin position="775"/>
        <end position="801"/>
    </location>
</feature>
<dbReference type="Proteomes" id="UP000663852">
    <property type="component" value="Unassembled WGS sequence"/>
</dbReference>
<comment type="subcellular location">
    <subcellularLocation>
        <location evidence="1">Cell membrane</location>
        <topology evidence="1">Multi-pass membrane protein</topology>
    </subcellularLocation>
</comment>
<dbReference type="PROSITE" id="PS50262">
    <property type="entry name" value="G_PROTEIN_RECEP_F1_2"/>
    <property type="match status" value="1"/>
</dbReference>
<dbReference type="PRINTS" id="PR00237">
    <property type="entry name" value="GPCRRHODOPSN"/>
</dbReference>
<dbReference type="PROSITE" id="PS00237">
    <property type="entry name" value="G_PROTEIN_RECEP_F1_1"/>
    <property type="match status" value="1"/>
</dbReference>
<dbReference type="InterPro" id="IPR000276">
    <property type="entry name" value="GPCR_Rhodpsn"/>
</dbReference>
<feature type="transmembrane region" description="Helical" evidence="12">
    <location>
        <begin position="209"/>
        <end position="236"/>
    </location>
</feature>
<evidence type="ECO:0000256" key="12">
    <source>
        <dbReference type="SAM" id="Phobius"/>
    </source>
</evidence>
<dbReference type="PANTHER" id="PTHR24248:SF125">
    <property type="entry name" value="DOPAMINE D2-LIKE RECEPTOR"/>
    <property type="match status" value="1"/>
</dbReference>
<keyword evidence="5 10" id="KW-0297">G-protein coupled receptor</keyword>
<evidence type="ECO:0000313" key="15">
    <source>
        <dbReference type="Proteomes" id="UP000663852"/>
    </source>
</evidence>
<feature type="transmembrane region" description="Helical" evidence="12">
    <location>
        <begin position="123"/>
        <end position="144"/>
    </location>
</feature>
<evidence type="ECO:0000256" key="5">
    <source>
        <dbReference type="ARBA" id="ARBA00023040"/>
    </source>
</evidence>
<comment type="caution">
    <text evidence="14">The sequence shown here is derived from an EMBL/GenBank/DDBJ whole genome shotgun (WGS) entry which is preliminary data.</text>
</comment>
<evidence type="ECO:0000256" key="9">
    <source>
        <dbReference type="ARBA" id="ARBA00023224"/>
    </source>
</evidence>
<dbReference type="InterPro" id="IPR017452">
    <property type="entry name" value="GPCR_Rhodpsn_7TM"/>
</dbReference>
<evidence type="ECO:0000259" key="13">
    <source>
        <dbReference type="PROSITE" id="PS50262"/>
    </source>
</evidence>
<keyword evidence="2" id="KW-1003">Cell membrane</keyword>
<organism evidence="14 15">
    <name type="scientific">Adineta ricciae</name>
    <name type="common">Rotifer</name>
    <dbReference type="NCBI Taxonomy" id="249248"/>
    <lineage>
        <taxon>Eukaryota</taxon>
        <taxon>Metazoa</taxon>
        <taxon>Spiralia</taxon>
        <taxon>Gnathifera</taxon>
        <taxon>Rotifera</taxon>
        <taxon>Eurotatoria</taxon>
        <taxon>Bdelloidea</taxon>
        <taxon>Adinetida</taxon>
        <taxon>Adinetidae</taxon>
        <taxon>Adineta</taxon>
    </lineage>
</organism>
<feature type="compositionally biased region" description="Polar residues" evidence="11">
    <location>
        <begin position="348"/>
        <end position="367"/>
    </location>
</feature>
<keyword evidence="8 10" id="KW-0675">Receptor</keyword>
<evidence type="ECO:0000256" key="1">
    <source>
        <dbReference type="ARBA" id="ARBA00004651"/>
    </source>
</evidence>
<keyword evidence="6 12" id="KW-0472">Membrane</keyword>
<feature type="domain" description="G-protein coupled receptors family 1 profile" evidence="13">
    <location>
        <begin position="65"/>
        <end position="798"/>
    </location>
</feature>
<evidence type="ECO:0000256" key="10">
    <source>
        <dbReference type="RuleBase" id="RU000688"/>
    </source>
</evidence>
<feature type="compositionally biased region" description="Polar residues" evidence="11">
    <location>
        <begin position="418"/>
        <end position="430"/>
    </location>
</feature>
<comment type="similarity">
    <text evidence="10">Belongs to the G-protein coupled receptor 1 family.</text>
</comment>
<reference evidence="14" key="1">
    <citation type="submission" date="2021-02" db="EMBL/GenBank/DDBJ databases">
        <authorList>
            <person name="Nowell W R."/>
        </authorList>
    </citation>
    <scope>NUCLEOTIDE SEQUENCE</scope>
</reference>
<feature type="transmembrane region" description="Helical" evidence="12">
    <location>
        <begin position="86"/>
        <end position="111"/>
    </location>
</feature>
<dbReference type="PANTHER" id="PTHR24248">
    <property type="entry name" value="ADRENERGIC RECEPTOR-RELATED G-PROTEIN COUPLED RECEPTOR"/>
    <property type="match status" value="1"/>
</dbReference>
<protein>
    <recommendedName>
        <fullName evidence="13">G-protein coupled receptors family 1 profile domain-containing protein</fullName>
    </recommendedName>
</protein>
<evidence type="ECO:0000256" key="2">
    <source>
        <dbReference type="ARBA" id="ARBA00022475"/>
    </source>
</evidence>
<proteinExistence type="inferred from homology"/>
<evidence type="ECO:0000256" key="11">
    <source>
        <dbReference type="SAM" id="MobiDB-lite"/>
    </source>
</evidence>
<keyword evidence="7" id="KW-1015">Disulfide bond</keyword>
<keyword evidence="9 10" id="KW-0807">Transducer</keyword>
<dbReference type="GO" id="GO:0004930">
    <property type="term" value="F:G protein-coupled receptor activity"/>
    <property type="evidence" value="ECO:0007669"/>
    <property type="project" value="UniProtKB-KW"/>
</dbReference>
<dbReference type="Pfam" id="PF00001">
    <property type="entry name" value="7tm_1"/>
    <property type="match status" value="2"/>
</dbReference>
<dbReference type="AlphaFoldDB" id="A0A813YRT3"/>
<gene>
    <name evidence="14" type="ORF">EDS130_LOCUS9142</name>
</gene>
<evidence type="ECO:0000256" key="7">
    <source>
        <dbReference type="ARBA" id="ARBA00023157"/>
    </source>
</evidence>
<feature type="transmembrane region" description="Helical" evidence="12">
    <location>
        <begin position="49"/>
        <end position="74"/>
    </location>
</feature>
<evidence type="ECO:0000256" key="6">
    <source>
        <dbReference type="ARBA" id="ARBA00023136"/>
    </source>
</evidence>
<dbReference type="SUPFAM" id="SSF81321">
    <property type="entry name" value="Family A G protein-coupled receptor-like"/>
    <property type="match status" value="2"/>
</dbReference>
<keyword evidence="4 12" id="KW-1133">Transmembrane helix</keyword>
<evidence type="ECO:0000256" key="8">
    <source>
        <dbReference type="ARBA" id="ARBA00023170"/>
    </source>
</evidence>
<dbReference type="OrthoDB" id="10034726at2759"/>
<feature type="region of interest" description="Disordered" evidence="11">
    <location>
        <begin position="344"/>
        <end position="395"/>
    </location>
</feature>
<keyword evidence="3 10" id="KW-0812">Transmembrane</keyword>
<name>A0A813YRT3_ADIRI</name>
<dbReference type="GO" id="GO:0005886">
    <property type="term" value="C:plasma membrane"/>
    <property type="evidence" value="ECO:0007669"/>
    <property type="project" value="UniProtKB-SubCell"/>
</dbReference>
<sequence>MYKNYALDTYYYRGKFLYEMLITSDHSNLSDIDNRTRNSSDFSQEFQPIWISLSLISIIIFTVGGNSLVCIAVLRERHLQNTTNYFLTSLAITDCLVACLVMPIAVAVEFIGYFPFDSLTCNIWLTFDVCCCTSSIWHMSVMSLNRYQTLRYPLKYGRNKRRSLVTYKIITIWIISFAICLPLFILALIDSSNVYNEKTRACFPTHRTFKIYGSFVAFFIPLIIMIVTYALTMTALQQAHTTKRERTKRRKKIRAVVNLAAMAVKWKRAVNAVEIPDDKPSLSTTNSNHGSVAVEKELPVNYQRKRSSSLLMAEQPKKSIFISHQRLDEYPQRAPSLRIHMRREKSPDQMSNQHLNVSTPNNLQTPTRRSHSCTPFLDAKNARKNRRRSSSVHTLLQIRRNSAKISEELANLTAQLSASASNADPSSKRASLSVPAPYDRTDKETPTIAQLLAEASVNQPIVIPTSFLTVNPKRRRRSNSADIRLPIFDTNERKTSTSNLPVPNLLVTHDSPHTSLSNDHSECKKHHSTIDVTCQRIKDWIITTASSTTLNNLHQTQIPLRCASAINITENTPILNGPKQNFPPLTRLKKHFPRIEQLYGQTSTPNTTFQPQQHLLVDDHVPSVQHFAVGKRASIYSLTSSILASRSSRYNRPSTSSSLGSSSLQGTIRRAHPRLKDIVSQVSFQMVSLDTDDTSSCTSSLTYHSAQLQSAIAGTANTITNRQRKKRQRFKSSVKKCATNERKAMRVLLIIFSIFVILWTPFFVINLISCFVSDIHPLLAAVATWLGYCSSCANPIIYTIFSRTFRQTFVNILTCRKTIHPRPSSQMFSPSAGHSMTMSAGRKFSAISKGHTDLR</sequence>
<accession>A0A813YRT3</accession>
<feature type="transmembrane region" description="Helical" evidence="12">
    <location>
        <begin position="165"/>
        <end position="189"/>
    </location>
</feature>
<dbReference type="FunFam" id="1.20.1070.10:FF:000523">
    <property type="entry name" value="5-hydroxytryptamine receptor 2B"/>
    <property type="match status" value="1"/>
</dbReference>
<dbReference type="EMBL" id="CAJNOJ010000030">
    <property type="protein sequence ID" value="CAF0888233.1"/>
    <property type="molecule type" value="Genomic_DNA"/>
</dbReference>
<evidence type="ECO:0000256" key="3">
    <source>
        <dbReference type="ARBA" id="ARBA00022692"/>
    </source>
</evidence>
<evidence type="ECO:0000313" key="14">
    <source>
        <dbReference type="EMBL" id="CAF0888233.1"/>
    </source>
</evidence>